<sequence length="278" mass="30057">MTGMMDWQGRVGDVWAAEWRRTDRSLADLSRHLDVAIATVAPEQGHALDIGSGAGATSLALQAARPGLRVTGADLSPGLVERARTRAEDRGDDAPHFICDDALVVAEREGPFDLFVSRHGVMFFPDPVAAFIRLRSTARDGAVMVFSCFDDRARNAFATVADEALEMPPAPIMGYQPGPFAFADRDEVEDLLTRSGWHTESATQASFDYVTGEGDDPVEDALSFLSRIGPAARGLAEAGADERACIEDRLRAALSRYRVGDQVTLPASAWIWHLRAGA</sequence>
<dbReference type="InterPro" id="IPR013216">
    <property type="entry name" value="Methyltransf_11"/>
</dbReference>
<evidence type="ECO:0000313" key="2">
    <source>
        <dbReference type="EMBL" id="KTT74891.1"/>
    </source>
</evidence>
<dbReference type="Proteomes" id="UP000072867">
    <property type="component" value="Unassembled WGS sequence"/>
</dbReference>
<dbReference type="PATRIC" id="fig|33051.3.peg.3815"/>
<accession>A0A147I7L0</accession>
<organism evidence="2 3">
    <name type="scientific">Sphingomonas sanguinis</name>
    <dbReference type="NCBI Taxonomy" id="33051"/>
    <lineage>
        <taxon>Bacteria</taxon>
        <taxon>Pseudomonadati</taxon>
        <taxon>Pseudomonadota</taxon>
        <taxon>Alphaproteobacteria</taxon>
        <taxon>Sphingomonadales</taxon>
        <taxon>Sphingomonadaceae</taxon>
        <taxon>Sphingomonas</taxon>
    </lineage>
</organism>
<dbReference type="EMBL" id="LDTD01000009">
    <property type="protein sequence ID" value="KTT74891.1"/>
    <property type="molecule type" value="Genomic_DNA"/>
</dbReference>
<evidence type="ECO:0000313" key="3">
    <source>
        <dbReference type="Proteomes" id="UP000072867"/>
    </source>
</evidence>
<dbReference type="CDD" id="cd02440">
    <property type="entry name" value="AdoMet_MTases"/>
    <property type="match status" value="1"/>
</dbReference>
<gene>
    <name evidence="2" type="ORF">NS319_01485</name>
</gene>
<proteinExistence type="predicted"/>
<comment type="caution">
    <text evidence="2">The sequence shown here is derived from an EMBL/GenBank/DDBJ whole genome shotgun (WGS) entry which is preliminary data.</text>
</comment>
<dbReference type="SUPFAM" id="SSF53335">
    <property type="entry name" value="S-adenosyl-L-methionine-dependent methyltransferases"/>
    <property type="match status" value="1"/>
</dbReference>
<dbReference type="RefSeq" id="WP_058732076.1">
    <property type="nucleotide sequence ID" value="NZ_LDTD01000009.1"/>
</dbReference>
<name>A0A147I7L0_9SPHN</name>
<feature type="domain" description="Methyltransferase type 11" evidence="1">
    <location>
        <begin position="48"/>
        <end position="145"/>
    </location>
</feature>
<reference evidence="2 3" key="1">
    <citation type="journal article" date="2016" name="Front. Microbiol.">
        <title>Genomic Resource of Rice Seed Associated Bacteria.</title>
        <authorList>
            <person name="Midha S."/>
            <person name="Bansal K."/>
            <person name="Sharma S."/>
            <person name="Kumar N."/>
            <person name="Patil P.P."/>
            <person name="Chaudhry V."/>
            <person name="Patil P.B."/>
        </authorList>
    </citation>
    <scope>NUCLEOTIDE SEQUENCE [LARGE SCALE GENOMIC DNA]</scope>
    <source>
        <strain evidence="2 3">NS319</strain>
    </source>
</reference>
<dbReference type="PANTHER" id="PTHR43861">
    <property type="entry name" value="TRANS-ACONITATE 2-METHYLTRANSFERASE-RELATED"/>
    <property type="match status" value="1"/>
</dbReference>
<evidence type="ECO:0000259" key="1">
    <source>
        <dbReference type="Pfam" id="PF08241"/>
    </source>
</evidence>
<dbReference type="Pfam" id="PF08241">
    <property type="entry name" value="Methyltransf_11"/>
    <property type="match status" value="1"/>
</dbReference>
<dbReference type="STRING" id="33051.SB4_12345"/>
<dbReference type="PANTHER" id="PTHR43861:SF1">
    <property type="entry name" value="TRANS-ACONITATE 2-METHYLTRANSFERASE"/>
    <property type="match status" value="1"/>
</dbReference>
<dbReference type="Gene3D" id="3.40.50.150">
    <property type="entry name" value="Vaccinia Virus protein VP39"/>
    <property type="match status" value="1"/>
</dbReference>
<dbReference type="AlphaFoldDB" id="A0A147I7L0"/>
<dbReference type="InterPro" id="IPR029063">
    <property type="entry name" value="SAM-dependent_MTases_sf"/>
</dbReference>
<dbReference type="GO" id="GO:0008757">
    <property type="term" value="F:S-adenosylmethionine-dependent methyltransferase activity"/>
    <property type="evidence" value="ECO:0007669"/>
    <property type="project" value="InterPro"/>
</dbReference>
<protein>
    <recommendedName>
        <fullName evidence="1">Methyltransferase type 11 domain-containing protein</fullName>
    </recommendedName>
</protein>